<feature type="region of interest" description="Disordered" evidence="2">
    <location>
        <begin position="149"/>
        <end position="200"/>
    </location>
</feature>
<dbReference type="SMART" id="SM00360">
    <property type="entry name" value="RRM"/>
    <property type="match status" value="1"/>
</dbReference>
<dbReference type="InterPro" id="IPR000504">
    <property type="entry name" value="RRM_dom"/>
</dbReference>
<dbReference type="InterPro" id="IPR040366">
    <property type="entry name" value="Nab2/ZC3H14"/>
</dbReference>
<dbReference type="Pfam" id="PF00076">
    <property type="entry name" value="RRM_1"/>
    <property type="match status" value="1"/>
</dbReference>
<evidence type="ECO:0000256" key="2">
    <source>
        <dbReference type="SAM" id="MobiDB-lite"/>
    </source>
</evidence>
<dbReference type="Gene3D" id="3.30.70.330">
    <property type="match status" value="1"/>
</dbReference>
<evidence type="ECO:0000313" key="5">
    <source>
        <dbReference type="Proteomes" id="UP001141806"/>
    </source>
</evidence>
<dbReference type="AlphaFoldDB" id="A0A9Q0KHY5"/>
<keyword evidence="1" id="KW-0694">RNA-binding</keyword>
<feature type="domain" description="RRM" evidence="3">
    <location>
        <begin position="530"/>
        <end position="602"/>
    </location>
</feature>
<dbReference type="FunFam" id="1.20.1390.10:FF:000005">
    <property type="entry name" value="RNA binding (RRM/RBD/RNP motifs) family protein"/>
    <property type="match status" value="1"/>
</dbReference>
<dbReference type="Gene3D" id="1.20.1390.10">
    <property type="entry name" value="PWI domain"/>
    <property type="match status" value="1"/>
</dbReference>
<name>A0A9Q0KHY5_9MAGN</name>
<dbReference type="GO" id="GO:0008143">
    <property type="term" value="F:poly(A) binding"/>
    <property type="evidence" value="ECO:0007669"/>
    <property type="project" value="InterPro"/>
</dbReference>
<dbReference type="InterPro" id="IPR012677">
    <property type="entry name" value="Nucleotide-bd_a/b_plait_sf"/>
</dbReference>
<feature type="compositionally biased region" description="Basic and acidic residues" evidence="2">
    <location>
        <begin position="158"/>
        <end position="169"/>
    </location>
</feature>
<protein>
    <recommendedName>
        <fullName evidence="3">RRM domain-containing protein</fullName>
    </recommendedName>
</protein>
<dbReference type="FunFam" id="3.30.70.330:FF:000616">
    <property type="entry name" value="RNA binding (RRM/RBD/RNP motifs) family protein"/>
    <property type="match status" value="1"/>
</dbReference>
<dbReference type="Pfam" id="PF01480">
    <property type="entry name" value="PWI"/>
    <property type="match status" value="1"/>
</dbReference>
<feature type="region of interest" description="Disordered" evidence="2">
    <location>
        <begin position="114"/>
        <end position="137"/>
    </location>
</feature>
<evidence type="ECO:0000313" key="4">
    <source>
        <dbReference type="EMBL" id="KAJ4970796.1"/>
    </source>
</evidence>
<keyword evidence="5" id="KW-1185">Reference proteome</keyword>
<gene>
    <name evidence="4" type="ORF">NE237_003895</name>
</gene>
<dbReference type="InterPro" id="IPR002483">
    <property type="entry name" value="PWI_dom"/>
</dbReference>
<feature type="compositionally biased region" description="Basic and acidic residues" evidence="2">
    <location>
        <begin position="191"/>
        <end position="200"/>
    </location>
</feature>
<feature type="region of interest" description="Disordered" evidence="2">
    <location>
        <begin position="657"/>
        <end position="686"/>
    </location>
</feature>
<dbReference type="GO" id="GO:0005737">
    <property type="term" value="C:cytoplasm"/>
    <property type="evidence" value="ECO:0007669"/>
    <property type="project" value="TreeGrafter"/>
</dbReference>
<accession>A0A9Q0KHY5</accession>
<organism evidence="4 5">
    <name type="scientific">Protea cynaroides</name>
    <dbReference type="NCBI Taxonomy" id="273540"/>
    <lineage>
        <taxon>Eukaryota</taxon>
        <taxon>Viridiplantae</taxon>
        <taxon>Streptophyta</taxon>
        <taxon>Embryophyta</taxon>
        <taxon>Tracheophyta</taxon>
        <taxon>Spermatophyta</taxon>
        <taxon>Magnoliopsida</taxon>
        <taxon>Proteales</taxon>
        <taxon>Proteaceae</taxon>
        <taxon>Protea</taxon>
    </lineage>
</organism>
<dbReference type="PANTHER" id="PTHR14738:SF32">
    <property type="entry name" value="RNA BINDING (RRM_RBD_RNP MOTIFS) FAMILY PROTEIN"/>
    <property type="match status" value="1"/>
</dbReference>
<comment type="caution">
    <text evidence="4">The sequence shown here is derived from an EMBL/GenBank/DDBJ whole genome shotgun (WGS) entry which is preliminary data.</text>
</comment>
<feature type="compositionally biased region" description="Basic residues" evidence="2">
    <location>
        <begin position="170"/>
        <end position="181"/>
    </location>
</feature>
<dbReference type="PANTHER" id="PTHR14738">
    <property type="entry name" value="ZINC FINGER CCCH DOMAIN-CONTAINING PROTEIN 14"/>
    <property type="match status" value="1"/>
</dbReference>
<dbReference type="EMBL" id="JAMYWD010000005">
    <property type="protein sequence ID" value="KAJ4970796.1"/>
    <property type="molecule type" value="Genomic_DNA"/>
</dbReference>
<dbReference type="OrthoDB" id="4726at2759"/>
<evidence type="ECO:0000259" key="3">
    <source>
        <dbReference type="PROSITE" id="PS50102"/>
    </source>
</evidence>
<dbReference type="Proteomes" id="UP001141806">
    <property type="component" value="Unassembled WGS sequence"/>
</dbReference>
<reference evidence="4" key="1">
    <citation type="journal article" date="2023" name="Plant J.">
        <title>The genome of the king protea, Protea cynaroides.</title>
        <authorList>
            <person name="Chang J."/>
            <person name="Duong T.A."/>
            <person name="Schoeman C."/>
            <person name="Ma X."/>
            <person name="Roodt D."/>
            <person name="Barker N."/>
            <person name="Li Z."/>
            <person name="Van de Peer Y."/>
            <person name="Mizrachi E."/>
        </authorList>
    </citation>
    <scope>NUCLEOTIDE SEQUENCE</scope>
    <source>
        <tissue evidence="4">Young leaves</tissue>
    </source>
</reference>
<evidence type="ECO:0000256" key="1">
    <source>
        <dbReference type="PROSITE-ProRule" id="PRU00176"/>
    </source>
</evidence>
<feature type="compositionally biased region" description="Polar residues" evidence="2">
    <location>
        <begin position="664"/>
        <end position="686"/>
    </location>
</feature>
<dbReference type="InterPro" id="IPR035979">
    <property type="entry name" value="RBD_domain_sf"/>
</dbReference>
<proteinExistence type="predicted"/>
<dbReference type="SUPFAM" id="SSF54928">
    <property type="entry name" value="RNA-binding domain, RBD"/>
    <property type="match status" value="1"/>
</dbReference>
<dbReference type="GO" id="GO:0043488">
    <property type="term" value="P:regulation of mRNA stability"/>
    <property type="evidence" value="ECO:0007669"/>
    <property type="project" value="InterPro"/>
</dbReference>
<dbReference type="PROSITE" id="PS50102">
    <property type="entry name" value="RRM"/>
    <property type="match status" value="1"/>
</dbReference>
<sequence length="711" mass="78661">MEGSDRVDDRTFKVNFSGDGAASLREKVKDKLKEFMGDYTDDILVEYVIVLLRNGKSKDEAMNELNVFLGDDSDSFVSWLWDHLSSNLHLYVQPSVSNQDEIAKVKPIFEEDVAIDDPQQLDSESEREKYSKESRSRRNREWKGLVREVDEPPPLRSSEIESFHPEEKTHHKYGRVKRSHSPRPLVQAKRSRQEEGHQMKREVISHPSINAPRRLLQFAVREAVGTLKPSNSRMEASSKRLRSVVSTSTVDTLTDEQPQRIKSVARLPNAMTTAIKAAAEAAEDVVKVRCSGNVFDRLGHSMDVSRVTDRSPEFRQSNMMETDFDHTPGLIGSDYVRRHEYSGELNRNMAMLDRETDLVSDSASDNDGYEDINVLGRGVRNASQTSTSGGNKEGDSLTVQYSVAKNRDEIARKKQMQDQDPPNVATSTSRKIVNISVNVNTWKPPHYQAPREAAEIRNSKAVQKSEVVAGKPGVQPSMENNNIMASNGHESSIAQQESSIAHTQRASLKTLSATPGSYSTGRPSEDAESRTIFVSNVHFAATKDTLSRHFNKFGEVLKVVIVTDAATGQPKGSAYVEFMRKEAAENALSLNGTSFMSRILKVVNRGSAHQETASVMTWPRMPRASPFAARLARVPFPRGIPGAFRARPPIITGARSLQWKRDSQSTTVGEGSASVHNGATASNNNVPSAARSLTYIRTGTKSEGSSASASA</sequence>
<dbReference type="GO" id="GO:0005634">
    <property type="term" value="C:nucleus"/>
    <property type="evidence" value="ECO:0007669"/>
    <property type="project" value="TreeGrafter"/>
</dbReference>
<feature type="compositionally biased region" description="Basic and acidic residues" evidence="2">
    <location>
        <begin position="124"/>
        <end position="137"/>
    </location>
</feature>